<keyword evidence="6" id="KW-0238">DNA-binding</keyword>
<accession>A0A1F5QCG4</accession>
<dbReference type="Gene3D" id="1.10.10.160">
    <property type="match status" value="1"/>
</dbReference>
<dbReference type="InterPro" id="IPR000212">
    <property type="entry name" value="DNA_helicase_UvrD/REP"/>
</dbReference>
<dbReference type="GO" id="GO:0005829">
    <property type="term" value="C:cytosol"/>
    <property type="evidence" value="ECO:0007669"/>
    <property type="project" value="TreeGrafter"/>
</dbReference>
<gene>
    <name evidence="14" type="ORF">A3J05_03520</name>
</gene>
<dbReference type="AlphaFoldDB" id="A0A1F5QCG4"/>
<dbReference type="GO" id="GO:0005524">
    <property type="term" value="F:ATP binding"/>
    <property type="evidence" value="ECO:0007669"/>
    <property type="project" value="UniProtKB-UniRule"/>
</dbReference>
<dbReference type="InterPro" id="IPR014017">
    <property type="entry name" value="DNA_helicase_UvrD-like_C"/>
</dbReference>
<dbReference type="PROSITE" id="PS51198">
    <property type="entry name" value="UVRD_HELICASE_ATP_BIND"/>
    <property type="match status" value="1"/>
</dbReference>
<dbReference type="PANTHER" id="PTHR11070">
    <property type="entry name" value="UVRD / RECB / PCRA DNA HELICASE FAMILY MEMBER"/>
    <property type="match status" value="1"/>
</dbReference>
<keyword evidence="7" id="KW-0413">Isomerase</keyword>
<sequence>MNELLKNLNSRQKEAVTAPLGPVLVLAGAGSGKTRALTMRIAYLIKEKLFKPEEILALTFTNKAAGEMKERIAKLLPTSYKQQAGITMGTFHSVGLRILRMEIEKLGGGYDRNFTIYDSDDSMRLVKQIVLELGLSESFRPQVFSYYISAGKNKLIQPGEMSLDNEYLEQSLSRVWKEYEKNLRENNALDFDDLLILTYQLLSEVPAVLQKYQSRFQYVLVDEYQDTNHVQYMLLKKLTAKHGNLFVVGDDAQSIYGFRGANMQNILDFKKDYPKAKVVMLEQNYRSTKPILDVANEVIKLSPFQYEKALWTDNLQGEKVNLYEASDELDESRFVLRQLVGEQQVLEEEEEEYRDPVEFPGETPILDSFMAKLKRRRFGMRPRFVARELPDDLKDCVILYRTHAQSRPLEEMLVGSGIPYQIVGGIKFYERREIKDALAYLRLMQNPRDLVSLERVINLPARGIGKSAFRGIAKELENYGHDFQRVSLNIGKFGLQNKAENGAREFFDLLHRARELPQSNSVLDVMQLILKGSGYKDLFLKEGREGEERWENVEELFNVAGKFGKLPWPAGLEAMLEEVALMSDLDRVEEQTNKLTLMTLHSAKGLEFGKVFFVGLEEGILPHTRSLLSPQEIAEEVRLAYVGITRARKILYLSYARARQSYGEIKKSVPSRILKAIPGKMINKLS</sequence>
<comment type="caution">
    <text evidence="14">The sequence shown here is derived from an EMBL/GenBank/DDBJ whole genome shotgun (WGS) entry which is preliminary data.</text>
</comment>
<dbReference type="EMBL" id="MFFF01000010">
    <property type="protein sequence ID" value="OGE99891.1"/>
    <property type="molecule type" value="Genomic_DNA"/>
</dbReference>
<reference evidence="14 15" key="1">
    <citation type="journal article" date="2016" name="Nat. Commun.">
        <title>Thousands of microbial genomes shed light on interconnected biogeochemical processes in an aquifer system.</title>
        <authorList>
            <person name="Anantharaman K."/>
            <person name="Brown C.T."/>
            <person name="Hug L.A."/>
            <person name="Sharon I."/>
            <person name="Castelle C.J."/>
            <person name="Probst A.J."/>
            <person name="Thomas B.C."/>
            <person name="Singh A."/>
            <person name="Wilkins M.J."/>
            <person name="Karaoz U."/>
            <person name="Brodie E.L."/>
            <person name="Williams K.H."/>
            <person name="Hubbard S.S."/>
            <person name="Banfield J.F."/>
        </authorList>
    </citation>
    <scope>NUCLEOTIDE SEQUENCE [LARGE SCALE GENOMIC DNA]</scope>
</reference>
<comment type="catalytic activity">
    <reaction evidence="8">
        <text>Couples ATP hydrolysis with the unwinding of duplex DNA by translocating in the 3'-5' direction.</text>
        <dbReference type="EC" id="5.6.2.4"/>
    </reaction>
</comment>
<comment type="similarity">
    <text evidence="1">Belongs to the helicase family. UvrD subfamily.</text>
</comment>
<dbReference type="SUPFAM" id="SSF52540">
    <property type="entry name" value="P-loop containing nucleoside triphosphate hydrolases"/>
    <property type="match status" value="1"/>
</dbReference>
<dbReference type="Proteomes" id="UP000177235">
    <property type="component" value="Unassembled WGS sequence"/>
</dbReference>
<evidence type="ECO:0000256" key="6">
    <source>
        <dbReference type="ARBA" id="ARBA00023125"/>
    </source>
</evidence>
<evidence type="ECO:0000313" key="15">
    <source>
        <dbReference type="Proteomes" id="UP000177235"/>
    </source>
</evidence>
<name>A0A1F5QCG4_9BACT</name>
<evidence type="ECO:0000259" key="13">
    <source>
        <dbReference type="PROSITE" id="PS51217"/>
    </source>
</evidence>
<feature type="binding site" evidence="11">
    <location>
        <begin position="27"/>
        <end position="34"/>
    </location>
    <ligand>
        <name>ATP</name>
        <dbReference type="ChEBI" id="CHEBI:30616"/>
    </ligand>
</feature>
<dbReference type="GO" id="GO:0033202">
    <property type="term" value="C:DNA helicase complex"/>
    <property type="evidence" value="ECO:0007669"/>
    <property type="project" value="TreeGrafter"/>
</dbReference>
<protein>
    <recommendedName>
        <fullName evidence="9">DNA 3'-5' helicase</fullName>
        <ecNumber evidence="9">5.6.2.4</ecNumber>
    </recommendedName>
</protein>
<dbReference type="GO" id="GO:0016887">
    <property type="term" value="F:ATP hydrolysis activity"/>
    <property type="evidence" value="ECO:0007669"/>
    <property type="project" value="RHEA"/>
</dbReference>
<evidence type="ECO:0000256" key="10">
    <source>
        <dbReference type="ARBA" id="ARBA00048988"/>
    </source>
</evidence>
<evidence type="ECO:0000256" key="1">
    <source>
        <dbReference type="ARBA" id="ARBA00009922"/>
    </source>
</evidence>
<keyword evidence="4 11" id="KW-0347">Helicase</keyword>
<evidence type="ECO:0000256" key="8">
    <source>
        <dbReference type="ARBA" id="ARBA00034617"/>
    </source>
</evidence>
<keyword evidence="5 11" id="KW-0067">ATP-binding</keyword>
<feature type="domain" description="UvrD-like helicase ATP-binding" evidence="12">
    <location>
        <begin position="6"/>
        <end position="288"/>
    </location>
</feature>
<dbReference type="InterPro" id="IPR014016">
    <property type="entry name" value="UvrD-like_ATP-bd"/>
</dbReference>
<organism evidence="14 15">
    <name type="scientific">Candidatus Doudnabacteria bacterium RIFCSPLOWO2_02_FULL_48_13</name>
    <dbReference type="NCBI Taxonomy" id="1817845"/>
    <lineage>
        <taxon>Bacteria</taxon>
        <taxon>Candidatus Doudnaibacteriota</taxon>
    </lineage>
</organism>
<comment type="catalytic activity">
    <reaction evidence="10">
        <text>ATP + H2O = ADP + phosphate + H(+)</text>
        <dbReference type="Rhea" id="RHEA:13065"/>
        <dbReference type="ChEBI" id="CHEBI:15377"/>
        <dbReference type="ChEBI" id="CHEBI:15378"/>
        <dbReference type="ChEBI" id="CHEBI:30616"/>
        <dbReference type="ChEBI" id="CHEBI:43474"/>
        <dbReference type="ChEBI" id="CHEBI:456216"/>
        <dbReference type="EC" id="5.6.2.4"/>
    </reaction>
</comment>
<evidence type="ECO:0000256" key="11">
    <source>
        <dbReference type="PROSITE-ProRule" id="PRU00560"/>
    </source>
</evidence>
<evidence type="ECO:0000256" key="3">
    <source>
        <dbReference type="ARBA" id="ARBA00022801"/>
    </source>
</evidence>
<evidence type="ECO:0000256" key="7">
    <source>
        <dbReference type="ARBA" id="ARBA00023235"/>
    </source>
</evidence>
<dbReference type="InterPro" id="IPR013986">
    <property type="entry name" value="DExx_box_DNA_helicase_dom_sf"/>
</dbReference>
<dbReference type="GO" id="GO:0043138">
    <property type="term" value="F:3'-5' DNA helicase activity"/>
    <property type="evidence" value="ECO:0007669"/>
    <property type="project" value="UniProtKB-EC"/>
</dbReference>
<keyword evidence="2 11" id="KW-0547">Nucleotide-binding</keyword>
<dbReference type="PANTHER" id="PTHR11070:SF2">
    <property type="entry name" value="ATP-DEPENDENT DNA HELICASE SRS2"/>
    <property type="match status" value="1"/>
</dbReference>
<dbReference type="PROSITE" id="PS51217">
    <property type="entry name" value="UVRD_HELICASE_CTER"/>
    <property type="match status" value="1"/>
</dbReference>
<dbReference type="Gene3D" id="3.40.50.300">
    <property type="entry name" value="P-loop containing nucleotide triphosphate hydrolases"/>
    <property type="match status" value="3"/>
</dbReference>
<dbReference type="EC" id="5.6.2.4" evidence="9"/>
<proteinExistence type="inferred from homology"/>
<dbReference type="GO" id="GO:0000725">
    <property type="term" value="P:recombinational repair"/>
    <property type="evidence" value="ECO:0007669"/>
    <property type="project" value="TreeGrafter"/>
</dbReference>
<evidence type="ECO:0000256" key="4">
    <source>
        <dbReference type="ARBA" id="ARBA00022806"/>
    </source>
</evidence>
<dbReference type="Pfam" id="PF00580">
    <property type="entry name" value="UvrD-helicase"/>
    <property type="match status" value="1"/>
</dbReference>
<evidence type="ECO:0000256" key="9">
    <source>
        <dbReference type="ARBA" id="ARBA00034808"/>
    </source>
</evidence>
<keyword evidence="3 11" id="KW-0378">Hydrolase</keyword>
<dbReference type="InterPro" id="IPR027417">
    <property type="entry name" value="P-loop_NTPase"/>
</dbReference>
<dbReference type="CDD" id="cd17932">
    <property type="entry name" value="DEXQc_UvrD"/>
    <property type="match status" value="1"/>
</dbReference>
<evidence type="ECO:0000259" key="12">
    <source>
        <dbReference type="PROSITE" id="PS51198"/>
    </source>
</evidence>
<evidence type="ECO:0000256" key="2">
    <source>
        <dbReference type="ARBA" id="ARBA00022741"/>
    </source>
</evidence>
<evidence type="ECO:0000313" key="14">
    <source>
        <dbReference type="EMBL" id="OGE99891.1"/>
    </source>
</evidence>
<dbReference type="Pfam" id="PF13361">
    <property type="entry name" value="UvrD_C"/>
    <property type="match status" value="2"/>
</dbReference>
<dbReference type="Gene3D" id="1.10.486.10">
    <property type="entry name" value="PCRA, domain 4"/>
    <property type="match status" value="1"/>
</dbReference>
<evidence type="ECO:0000256" key="5">
    <source>
        <dbReference type="ARBA" id="ARBA00022840"/>
    </source>
</evidence>
<feature type="domain" description="UvrD-like helicase C-terminal" evidence="13">
    <location>
        <begin position="289"/>
        <end position="605"/>
    </location>
</feature>
<dbReference type="GO" id="GO:0003677">
    <property type="term" value="F:DNA binding"/>
    <property type="evidence" value="ECO:0007669"/>
    <property type="project" value="UniProtKB-KW"/>
</dbReference>